<name>A0AAV2ZE09_9STRA</name>
<reference evidence="8" key="2">
    <citation type="journal article" date="2023" name="Microbiol Resour">
        <title>Decontamination and Annotation of the Draft Genome Sequence of the Oomycete Lagenidium giganteum ARSEF 373.</title>
        <authorList>
            <person name="Morgan W.R."/>
            <person name="Tartar A."/>
        </authorList>
    </citation>
    <scope>NUCLEOTIDE SEQUENCE</scope>
    <source>
        <strain evidence="8">ARSEF 373</strain>
    </source>
</reference>
<evidence type="ECO:0000256" key="3">
    <source>
        <dbReference type="ARBA" id="ARBA00022771"/>
    </source>
</evidence>
<dbReference type="PROSITE" id="PS50089">
    <property type="entry name" value="ZF_RING_2"/>
    <property type="match status" value="1"/>
</dbReference>
<dbReference type="EMBL" id="DAKRPA010000008">
    <property type="protein sequence ID" value="DBA04471.1"/>
    <property type="molecule type" value="Genomic_DNA"/>
</dbReference>
<evidence type="ECO:0000256" key="5">
    <source>
        <dbReference type="ARBA" id="ARBA00022833"/>
    </source>
</evidence>
<dbReference type="Pfam" id="PF12678">
    <property type="entry name" value="zf-rbx1"/>
    <property type="match status" value="1"/>
</dbReference>
<dbReference type="Proteomes" id="UP001146120">
    <property type="component" value="Unassembled WGS sequence"/>
</dbReference>
<evidence type="ECO:0000313" key="9">
    <source>
        <dbReference type="Proteomes" id="UP001146120"/>
    </source>
</evidence>
<evidence type="ECO:0000256" key="6">
    <source>
        <dbReference type="PROSITE-ProRule" id="PRU00175"/>
    </source>
</evidence>
<keyword evidence="5" id="KW-0862">Zinc</keyword>
<dbReference type="Gene3D" id="3.30.40.10">
    <property type="entry name" value="Zinc/RING finger domain, C3HC4 (zinc finger)"/>
    <property type="match status" value="1"/>
</dbReference>
<feature type="domain" description="RING-type" evidence="7">
    <location>
        <begin position="198"/>
        <end position="247"/>
    </location>
</feature>
<gene>
    <name evidence="8" type="ORF">N0F65_010067</name>
</gene>
<keyword evidence="4" id="KW-0833">Ubl conjugation pathway</keyword>
<dbReference type="InterPro" id="IPR024766">
    <property type="entry name" value="Znf_RING_H2"/>
</dbReference>
<evidence type="ECO:0000256" key="4">
    <source>
        <dbReference type="ARBA" id="ARBA00022786"/>
    </source>
</evidence>
<dbReference type="GO" id="GO:0008270">
    <property type="term" value="F:zinc ion binding"/>
    <property type="evidence" value="ECO:0007669"/>
    <property type="project" value="UniProtKB-KW"/>
</dbReference>
<keyword evidence="9" id="KW-1185">Reference proteome</keyword>
<dbReference type="SMART" id="SM00184">
    <property type="entry name" value="RING"/>
    <property type="match status" value="1"/>
</dbReference>
<keyword evidence="3 6" id="KW-0863">Zinc-finger</keyword>
<sequence>MTCCQALQDSSCFERAYELADIRRAASLRDVRVQVNVAHTKSKLTARFFVDLTRRSERRWGFGVSMQDLKQFEDQMLHTIKTHTKSKPLSSAALPKPCTTCDFLRQQRKQWRKLSSFQAIGKHRLDEKCVVVLQFLYRLFRLLYTHAECVHECELLRKLLRLTEVLCRIEYENDKHAVRVIKSLKRLCARDLEHGEECSVCLGALNGPAPGSTLRATKGVELVCGHRFHDTCICMWFHTRLNCPVCRSTEAFDAVSIQMDAQTHTTGV</sequence>
<dbReference type="SUPFAM" id="SSF57850">
    <property type="entry name" value="RING/U-box"/>
    <property type="match status" value="1"/>
</dbReference>
<comment type="pathway">
    <text evidence="1">Protein modification; protein ubiquitination.</text>
</comment>
<accession>A0AAV2ZE09</accession>
<proteinExistence type="predicted"/>
<organism evidence="8 9">
    <name type="scientific">Lagenidium giganteum</name>
    <dbReference type="NCBI Taxonomy" id="4803"/>
    <lineage>
        <taxon>Eukaryota</taxon>
        <taxon>Sar</taxon>
        <taxon>Stramenopiles</taxon>
        <taxon>Oomycota</taxon>
        <taxon>Peronosporomycetes</taxon>
        <taxon>Pythiales</taxon>
        <taxon>Pythiaceae</taxon>
    </lineage>
</organism>
<evidence type="ECO:0000256" key="2">
    <source>
        <dbReference type="ARBA" id="ARBA00022723"/>
    </source>
</evidence>
<keyword evidence="2" id="KW-0479">Metal-binding</keyword>
<protein>
    <recommendedName>
        <fullName evidence="7">RING-type domain-containing protein</fullName>
    </recommendedName>
</protein>
<reference evidence="8" key="1">
    <citation type="submission" date="2022-11" db="EMBL/GenBank/DDBJ databases">
        <authorList>
            <person name="Morgan W.R."/>
            <person name="Tartar A."/>
        </authorList>
    </citation>
    <scope>NUCLEOTIDE SEQUENCE</scope>
    <source>
        <strain evidence="8">ARSEF 373</strain>
    </source>
</reference>
<comment type="caution">
    <text evidence="8">The sequence shown here is derived from an EMBL/GenBank/DDBJ whole genome shotgun (WGS) entry which is preliminary data.</text>
</comment>
<dbReference type="InterPro" id="IPR013083">
    <property type="entry name" value="Znf_RING/FYVE/PHD"/>
</dbReference>
<evidence type="ECO:0000259" key="7">
    <source>
        <dbReference type="PROSITE" id="PS50089"/>
    </source>
</evidence>
<dbReference type="InterPro" id="IPR001841">
    <property type="entry name" value="Znf_RING"/>
</dbReference>
<evidence type="ECO:0000313" key="8">
    <source>
        <dbReference type="EMBL" id="DBA04471.1"/>
    </source>
</evidence>
<dbReference type="AlphaFoldDB" id="A0AAV2ZE09"/>
<evidence type="ECO:0000256" key="1">
    <source>
        <dbReference type="ARBA" id="ARBA00004906"/>
    </source>
</evidence>